<dbReference type="GO" id="GO:0006364">
    <property type="term" value="P:rRNA processing"/>
    <property type="evidence" value="ECO:0007669"/>
    <property type="project" value="UniProtKB-UniRule"/>
</dbReference>
<dbReference type="Pfam" id="PF03879">
    <property type="entry name" value="Cgr1"/>
    <property type="match status" value="1"/>
</dbReference>
<evidence type="ECO:0000313" key="10">
    <source>
        <dbReference type="EMBL" id="THH33506.1"/>
    </source>
</evidence>
<evidence type="ECO:0000256" key="2">
    <source>
        <dbReference type="ARBA" id="ARBA00004604"/>
    </source>
</evidence>
<evidence type="ECO:0000256" key="1">
    <source>
        <dbReference type="ARBA" id="ARBA00004090"/>
    </source>
</evidence>
<dbReference type="AlphaFoldDB" id="A0A4S4N3C7"/>
<feature type="compositionally biased region" description="Basic residues" evidence="9">
    <location>
        <begin position="102"/>
        <end position="122"/>
    </location>
</feature>
<keyword evidence="4 8" id="KW-0690">Ribosome biogenesis</keyword>
<name>A0A4S4N3C7_9APHY</name>
<dbReference type="GO" id="GO:0005730">
    <property type="term" value="C:nucleolus"/>
    <property type="evidence" value="ECO:0007669"/>
    <property type="project" value="UniProtKB-SubCell"/>
</dbReference>
<comment type="caution">
    <text evidence="10">The sequence shown here is derived from an EMBL/GenBank/DDBJ whole genome shotgun (WGS) entry which is preliminary data.</text>
</comment>
<evidence type="ECO:0000256" key="9">
    <source>
        <dbReference type="SAM" id="MobiDB-lite"/>
    </source>
</evidence>
<feature type="compositionally biased region" description="Low complexity" evidence="9">
    <location>
        <begin position="1"/>
        <end position="26"/>
    </location>
</feature>
<proteinExistence type="inferred from homology"/>
<feature type="region of interest" description="Disordered" evidence="9">
    <location>
        <begin position="1"/>
        <end position="35"/>
    </location>
</feature>
<keyword evidence="5 8" id="KW-0698">rRNA processing</keyword>
<evidence type="ECO:0000256" key="7">
    <source>
        <dbReference type="ARBA" id="ARBA00023242"/>
    </source>
</evidence>
<evidence type="ECO:0000256" key="3">
    <source>
        <dbReference type="ARBA" id="ARBA00007869"/>
    </source>
</evidence>
<dbReference type="OrthoDB" id="277961at2759"/>
<evidence type="ECO:0000256" key="4">
    <source>
        <dbReference type="ARBA" id="ARBA00022517"/>
    </source>
</evidence>
<evidence type="ECO:0000256" key="8">
    <source>
        <dbReference type="RuleBase" id="RU363084"/>
    </source>
</evidence>
<comment type="similarity">
    <text evidence="3 8">Belongs to the CGR1 family.</text>
</comment>
<gene>
    <name evidence="10" type="ORF">EUX98_g628</name>
</gene>
<reference evidence="10 11" key="1">
    <citation type="submission" date="2019-02" db="EMBL/GenBank/DDBJ databases">
        <title>Genome sequencing of the rare red list fungi Antrodiella citrinella (Flaviporus citrinellus).</title>
        <authorList>
            <person name="Buettner E."/>
            <person name="Kellner H."/>
        </authorList>
    </citation>
    <scope>NUCLEOTIDE SEQUENCE [LARGE SCALE GENOMIC DNA]</scope>
    <source>
        <strain evidence="10 11">DSM 108506</strain>
    </source>
</reference>
<sequence length="122" mass="13677">MSEAGSPAPIAIPISSSSGGRVSGKSWKYQKTSTVRSNLPEGVKCKFSVRMEKTKKEKAIKALQTELKEEKQAEITRRREITAERKIIVEEKLRLEEDKARMGAKKAARIARRAGRTKKIAH</sequence>
<evidence type="ECO:0000256" key="6">
    <source>
        <dbReference type="ARBA" id="ARBA00023054"/>
    </source>
</evidence>
<keyword evidence="7 8" id="KW-0539">Nucleus</keyword>
<keyword evidence="11" id="KW-1185">Reference proteome</keyword>
<accession>A0A4S4N3C7</accession>
<protein>
    <recommendedName>
        <fullName evidence="8">rRNA-processing protein</fullName>
    </recommendedName>
</protein>
<dbReference type="Proteomes" id="UP000308730">
    <property type="component" value="Unassembled WGS sequence"/>
</dbReference>
<comment type="subcellular location">
    <subcellularLocation>
        <location evidence="2 8">Nucleus</location>
        <location evidence="2 8">Nucleolus</location>
    </subcellularLocation>
</comment>
<dbReference type="EMBL" id="SGPM01000005">
    <property type="protein sequence ID" value="THH33506.1"/>
    <property type="molecule type" value="Genomic_DNA"/>
</dbReference>
<evidence type="ECO:0000256" key="5">
    <source>
        <dbReference type="ARBA" id="ARBA00022552"/>
    </source>
</evidence>
<comment type="function">
    <text evidence="1 8">Involved in nucleolar integrity and required for processing of the pre-rRNA for the 60S ribosome subunit.</text>
</comment>
<organism evidence="10 11">
    <name type="scientific">Antrodiella citrinella</name>
    <dbReference type="NCBI Taxonomy" id="2447956"/>
    <lineage>
        <taxon>Eukaryota</taxon>
        <taxon>Fungi</taxon>
        <taxon>Dikarya</taxon>
        <taxon>Basidiomycota</taxon>
        <taxon>Agaricomycotina</taxon>
        <taxon>Agaricomycetes</taxon>
        <taxon>Polyporales</taxon>
        <taxon>Steccherinaceae</taxon>
        <taxon>Antrodiella</taxon>
    </lineage>
</organism>
<dbReference type="InterPro" id="IPR005579">
    <property type="entry name" value="Cgr1-like"/>
</dbReference>
<keyword evidence="6" id="KW-0175">Coiled coil</keyword>
<evidence type="ECO:0000313" key="11">
    <source>
        <dbReference type="Proteomes" id="UP000308730"/>
    </source>
</evidence>
<feature type="region of interest" description="Disordered" evidence="9">
    <location>
        <begin position="99"/>
        <end position="122"/>
    </location>
</feature>